<feature type="active site" description="Proton donor/acceptor" evidence="12">
    <location>
        <position position="462"/>
    </location>
</feature>
<evidence type="ECO:0000256" key="3">
    <source>
        <dbReference type="ARBA" id="ARBA00022645"/>
    </source>
</evidence>
<evidence type="ECO:0000259" key="15">
    <source>
        <dbReference type="PROSITE" id="PS51670"/>
    </source>
</evidence>
<dbReference type="InterPro" id="IPR003146">
    <property type="entry name" value="M14A_act_pep"/>
</dbReference>
<dbReference type="PRINTS" id="PR00765">
    <property type="entry name" value="CRBOXYPTASEA"/>
</dbReference>
<evidence type="ECO:0000313" key="17">
    <source>
        <dbReference type="Proteomes" id="UP000887563"/>
    </source>
</evidence>
<evidence type="ECO:0000256" key="13">
    <source>
        <dbReference type="SAM" id="MobiDB-lite"/>
    </source>
</evidence>
<evidence type="ECO:0000256" key="11">
    <source>
        <dbReference type="PROSITE-ProRule" id="PRU01005"/>
    </source>
</evidence>
<feature type="compositionally biased region" description="Low complexity" evidence="13">
    <location>
        <begin position="515"/>
        <end position="529"/>
    </location>
</feature>
<dbReference type="SMART" id="SM00254">
    <property type="entry name" value="ShKT"/>
    <property type="match status" value="1"/>
</dbReference>
<dbReference type="AlphaFoldDB" id="A0A914N5A7"/>
<evidence type="ECO:0000256" key="14">
    <source>
        <dbReference type="SAM" id="Phobius"/>
    </source>
</evidence>
<keyword evidence="14" id="KW-0812">Transmembrane</keyword>
<dbReference type="Proteomes" id="UP000887563">
    <property type="component" value="Unplaced"/>
</dbReference>
<keyword evidence="3" id="KW-0121">Carboxypeptidase</keyword>
<dbReference type="PANTHER" id="PTHR11705">
    <property type="entry name" value="PROTEASE FAMILY M14 CARBOXYPEPTIDASE A,B"/>
    <property type="match status" value="1"/>
</dbReference>
<evidence type="ECO:0000256" key="5">
    <source>
        <dbReference type="ARBA" id="ARBA00022723"/>
    </source>
</evidence>
<evidence type="ECO:0000256" key="4">
    <source>
        <dbReference type="ARBA" id="ARBA00022670"/>
    </source>
</evidence>
<keyword evidence="14" id="KW-1133">Transmembrane helix</keyword>
<feature type="compositionally biased region" description="Low complexity" evidence="13">
    <location>
        <begin position="538"/>
        <end position="549"/>
    </location>
</feature>
<dbReference type="PANTHER" id="PTHR11705:SF54">
    <property type="entry name" value="SHKT DOMAIN-CONTAINING PROTEIN"/>
    <property type="match status" value="1"/>
</dbReference>
<organism evidence="17 18">
    <name type="scientific">Meloidogyne incognita</name>
    <name type="common">Southern root-knot nematode worm</name>
    <name type="synonym">Oxyuris incognita</name>
    <dbReference type="NCBI Taxonomy" id="6306"/>
    <lineage>
        <taxon>Eukaryota</taxon>
        <taxon>Metazoa</taxon>
        <taxon>Ecdysozoa</taxon>
        <taxon>Nematoda</taxon>
        <taxon>Chromadorea</taxon>
        <taxon>Rhabditida</taxon>
        <taxon>Tylenchina</taxon>
        <taxon>Tylenchomorpha</taxon>
        <taxon>Tylenchoidea</taxon>
        <taxon>Meloidogynidae</taxon>
        <taxon>Meloidogyninae</taxon>
        <taxon>Meloidogyne</taxon>
        <taxon>Meloidogyne incognita group</taxon>
    </lineage>
</organism>
<dbReference type="InterPro" id="IPR003582">
    <property type="entry name" value="ShKT_dom"/>
</dbReference>
<keyword evidence="17" id="KW-1185">Reference proteome</keyword>
<name>A0A914N5A7_MELIC</name>
<keyword evidence="7" id="KW-0378">Hydrolase</keyword>
<dbReference type="FunFam" id="3.40.630.10:FF:000070">
    <property type="entry name" value="Putative carboxypeptidase suro-1"/>
    <property type="match status" value="1"/>
</dbReference>
<dbReference type="GO" id="GO:0005615">
    <property type="term" value="C:extracellular space"/>
    <property type="evidence" value="ECO:0007669"/>
    <property type="project" value="TreeGrafter"/>
</dbReference>
<keyword evidence="4" id="KW-0645">Protease</keyword>
<evidence type="ECO:0000259" key="16">
    <source>
        <dbReference type="PROSITE" id="PS52035"/>
    </source>
</evidence>
<evidence type="ECO:0000256" key="9">
    <source>
        <dbReference type="ARBA" id="ARBA00023049"/>
    </source>
</evidence>
<evidence type="ECO:0000313" key="18">
    <source>
        <dbReference type="WBParaSite" id="Minc3s03127g32886"/>
    </source>
</evidence>
<dbReference type="Pfam" id="PF02244">
    <property type="entry name" value="Propep_M14"/>
    <property type="match status" value="1"/>
</dbReference>
<dbReference type="Pfam" id="PF00246">
    <property type="entry name" value="Peptidase_M14"/>
    <property type="match status" value="1"/>
</dbReference>
<sequence length="707" mass="81113">MEKNKLIIEIQNQQQRIQINTQILRIFLYFLLLLFLIPNILVEAFLKVDENAVTTGKYKVLRIVPKTLDEVIVLRSLYKIAQEYELDFWKGPTNIGVFVDVMVPPGIVQSFNNFLDEQNIQHNIIIEDVQKMILQREKANGSNQQNFSSFSPSLLSEFLLFSKRKMRDDSTYQSTNKAKYGFGEYHSYREIQQWMEDIERNYPQIARTFAIGTTYEGRPIAGIKLGNPIDDISKRAVWIDGGMHAREWASIHTALWFIEMLLTQFGTDPKITDYMNTLNFYFVPVANPDGFEYSRSDVNPQTRFWRKNRGPQTCKKDRWRRERCCGGVDLNRNFDFHWGETGSSSELCSDIFQGDYAFSEPESRAIRDKIFSPELNGKLDAFITLHTYSQMWIHPFNHERRNFPSDIEDLQTIGRRGVRAIEEVYGTKYRFGTGADILYPSAGGSDDWAKAKANIKYVYLLELRPGEEEWDGFLLDRRQLIPTGRETWEGVKVVIDAVMKRIKDNNNKQQQRILPIPTIPTAAPTFSSSSPPPPPPTTTTTISSTTQQPQTPPVAQVPPRAVLPQLAPQSSILDSRSSAPQSSLRQFLQINRRVDGSIGGGTSIVERQNNNGVNSNDLRQALHLRLARLRQNQLQARRDFDRRSLAQLQTPDQQRAFWTNGGQNGCADRTKWCSGWIRVSPNVCKRSSIYMRRDCALSCGFCSSNSR</sequence>
<dbReference type="Gene3D" id="3.30.70.340">
    <property type="entry name" value="Metallocarboxypeptidase-like"/>
    <property type="match status" value="1"/>
</dbReference>
<evidence type="ECO:0000256" key="1">
    <source>
        <dbReference type="ARBA" id="ARBA00001947"/>
    </source>
</evidence>
<comment type="similarity">
    <text evidence="2 12">Belongs to the peptidase M14 family.</text>
</comment>
<dbReference type="CDD" id="cd03860">
    <property type="entry name" value="M14_CP_A-B_like"/>
    <property type="match status" value="1"/>
</dbReference>
<dbReference type="GO" id="GO:0004181">
    <property type="term" value="F:metallocarboxypeptidase activity"/>
    <property type="evidence" value="ECO:0007669"/>
    <property type="project" value="InterPro"/>
</dbReference>
<keyword evidence="14" id="KW-0472">Membrane</keyword>
<keyword evidence="8" id="KW-0862">Zinc</keyword>
<dbReference type="PROSITE" id="PS51670">
    <property type="entry name" value="SHKT"/>
    <property type="match status" value="1"/>
</dbReference>
<dbReference type="SMART" id="SM00631">
    <property type="entry name" value="Zn_pept"/>
    <property type="match status" value="1"/>
</dbReference>
<feature type="domain" description="Peptidase M14" evidence="16">
    <location>
        <begin position="184"/>
        <end position="498"/>
    </location>
</feature>
<accession>A0A914N5A7</accession>
<keyword evidence="6" id="KW-0732">Signal</keyword>
<dbReference type="InterPro" id="IPR036990">
    <property type="entry name" value="M14A-like_propep"/>
</dbReference>
<feature type="region of interest" description="Disordered" evidence="13">
    <location>
        <begin position="506"/>
        <end position="556"/>
    </location>
</feature>
<evidence type="ECO:0000256" key="2">
    <source>
        <dbReference type="ARBA" id="ARBA00005988"/>
    </source>
</evidence>
<comment type="caution">
    <text evidence="11">Lacks conserved residue(s) required for the propagation of feature annotation.</text>
</comment>
<dbReference type="SUPFAM" id="SSF53187">
    <property type="entry name" value="Zn-dependent exopeptidases"/>
    <property type="match status" value="1"/>
</dbReference>
<keyword evidence="9" id="KW-0482">Metalloprotease</keyword>
<dbReference type="Gene3D" id="3.40.630.10">
    <property type="entry name" value="Zn peptidases"/>
    <property type="match status" value="1"/>
</dbReference>
<dbReference type="PROSITE" id="PS52035">
    <property type="entry name" value="PEPTIDASE_M14"/>
    <property type="match status" value="1"/>
</dbReference>
<proteinExistence type="inferred from homology"/>
<evidence type="ECO:0000256" key="10">
    <source>
        <dbReference type="ARBA" id="ARBA00023157"/>
    </source>
</evidence>
<evidence type="ECO:0000256" key="8">
    <source>
        <dbReference type="ARBA" id="ARBA00022833"/>
    </source>
</evidence>
<dbReference type="FunFam" id="3.30.70.340:FF:000001">
    <property type="entry name" value="Carboxypeptidase A5"/>
    <property type="match status" value="1"/>
</dbReference>
<dbReference type="WBParaSite" id="Minc3s03127g32886">
    <property type="protein sequence ID" value="Minc3s03127g32886"/>
    <property type="gene ID" value="Minc3s03127g32886"/>
</dbReference>
<dbReference type="InterPro" id="IPR000834">
    <property type="entry name" value="Peptidase_M14"/>
</dbReference>
<dbReference type="GO" id="GO:0006508">
    <property type="term" value="P:proteolysis"/>
    <property type="evidence" value="ECO:0007669"/>
    <property type="project" value="UniProtKB-KW"/>
</dbReference>
<keyword evidence="10" id="KW-1015">Disulfide bond</keyword>
<feature type="transmembrane region" description="Helical" evidence="14">
    <location>
        <begin position="26"/>
        <end position="46"/>
    </location>
</feature>
<comment type="cofactor">
    <cofactor evidence="1">
        <name>Zn(2+)</name>
        <dbReference type="ChEBI" id="CHEBI:29105"/>
    </cofactor>
</comment>
<keyword evidence="5" id="KW-0479">Metal-binding</keyword>
<dbReference type="GO" id="GO:0008270">
    <property type="term" value="F:zinc ion binding"/>
    <property type="evidence" value="ECO:0007669"/>
    <property type="project" value="InterPro"/>
</dbReference>
<protein>
    <submittedName>
        <fullName evidence="18">ShKT domain-containing protein</fullName>
    </submittedName>
</protein>
<reference evidence="18" key="1">
    <citation type="submission" date="2022-11" db="UniProtKB">
        <authorList>
            <consortium name="WormBaseParasite"/>
        </authorList>
    </citation>
    <scope>IDENTIFICATION</scope>
</reference>
<evidence type="ECO:0000256" key="6">
    <source>
        <dbReference type="ARBA" id="ARBA00022729"/>
    </source>
</evidence>
<dbReference type="SUPFAM" id="SSF54897">
    <property type="entry name" value="Protease propeptides/inhibitors"/>
    <property type="match status" value="1"/>
</dbReference>
<evidence type="ECO:0000256" key="12">
    <source>
        <dbReference type="PROSITE-ProRule" id="PRU01379"/>
    </source>
</evidence>
<feature type="domain" description="ShKT" evidence="15">
    <location>
        <begin position="666"/>
        <end position="702"/>
    </location>
</feature>
<evidence type="ECO:0000256" key="7">
    <source>
        <dbReference type="ARBA" id="ARBA00022801"/>
    </source>
</evidence>